<keyword evidence="2" id="KW-0560">Oxidoreductase</keyword>
<dbReference type="InterPro" id="IPR023210">
    <property type="entry name" value="NADP_OxRdtase_dom"/>
</dbReference>
<dbReference type="SUPFAM" id="SSF51430">
    <property type="entry name" value="NAD(P)-linked oxidoreductase"/>
    <property type="match status" value="1"/>
</dbReference>
<proteinExistence type="inferred from homology"/>
<dbReference type="PANTHER" id="PTHR43364">
    <property type="entry name" value="NADH-SPECIFIC METHYLGLYOXAL REDUCTASE-RELATED"/>
    <property type="match status" value="1"/>
</dbReference>
<evidence type="ECO:0000313" key="6">
    <source>
        <dbReference type="Proteomes" id="UP000054321"/>
    </source>
</evidence>
<dbReference type="InterPro" id="IPR050523">
    <property type="entry name" value="AKR_Detox_Biosynth"/>
</dbReference>
<reference evidence="6" key="2">
    <citation type="submission" date="2015-01" db="EMBL/GenBank/DDBJ databases">
        <title>Evolutionary Origins and Diversification of the Mycorrhizal Mutualists.</title>
        <authorList>
            <consortium name="DOE Joint Genome Institute"/>
            <consortium name="Mycorrhizal Genomics Consortium"/>
            <person name="Kohler A."/>
            <person name="Kuo A."/>
            <person name="Nagy L.G."/>
            <person name="Floudas D."/>
            <person name="Copeland A."/>
            <person name="Barry K.W."/>
            <person name="Cichocki N."/>
            <person name="Veneault-Fourrey C."/>
            <person name="LaButti K."/>
            <person name="Lindquist E.A."/>
            <person name="Lipzen A."/>
            <person name="Lundell T."/>
            <person name="Morin E."/>
            <person name="Murat C."/>
            <person name="Riley R."/>
            <person name="Ohm R."/>
            <person name="Sun H."/>
            <person name="Tunlid A."/>
            <person name="Henrissat B."/>
            <person name="Grigoriev I.V."/>
            <person name="Hibbett D.S."/>
            <person name="Martin F."/>
        </authorList>
    </citation>
    <scope>NUCLEOTIDE SEQUENCE [LARGE SCALE GENOMIC DNA]</scope>
    <source>
        <strain evidence="6">Zn</strain>
    </source>
</reference>
<dbReference type="InterPro" id="IPR036812">
    <property type="entry name" value="NAD(P)_OxRdtase_dom_sf"/>
</dbReference>
<dbReference type="AlphaFoldDB" id="A0A0C3GZB6"/>
<sequence>MPFYTPPSPPKSLLDRHRVLSPTASVRVSPICLGAMNFGDEWTDYMGECSKETTFGMLDYFYSQGGNFIDTACNYQNEQSEMWLGEWMAARQNRDQIVLATKFTTNFQFYKGQEGRITSNFGGNSAKSLYVTVEASLKKLQTSYIDILYIHWWDSVTSVPELMNALNILIRDRKVLYLGASDCPAWFVAKCNQYARDNGMSGFVVYQGRWSAANRDFERDILSLCQEDGMAIAPWGALGMGYFKTKAQLEAAEGRQLSYPNPNAPAVSAVLEKIAEHKGTLITSVALAYVMHKAPYVFPICGGRKIEHLKSNIEALGLELGEEDIKEIESAVPFDLGFPFSVTGTRPEEAQLMNTRGTFDYVKGPQPIAPQK</sequence>
<dbReference type="Gene3D" id="3.20.20.100">
    <property type="entry name" value="NADP-dependent oxidoreductase domain"/>
    <property type="match status" value="1"/>
</dbReference>
<reference evidence="5 6" key="1">
    <citation type="submission" date="2014-04" db="EMBL/GenBank/DDBJ databases">
        <authorList>
            <consortium name="DOE Joint Genome Institute"/>
            <person name="Kuo A."/>
            <person name="Martino E."/>
            <person name="Perotto S."/>
            <person name="Kohler A."/>
            <person name="Nagy L.G."/>
            <person name="Floudas D."/>
            <person name="Copeland A."/>
            <person name="Barry K.W."/>
            <person name="Cichocki N."/>
            <person name="Veneault-Fourrey C."/>
            <person name="LaButti K."/>
            <person name="Lindquist E.A."/>
            <person name="Lipzen A."/>
            <person name="Lundell T."/>
            <person name="Morin E."/>
            <person name="Murat C."/>
            <person name="Sun H."/>
            <person name="Tunlid A."/>
            <person name="Henrissat B."/>
            <person name="Grigoriev I.V."/>
            <person name="Hibbett D.S."/>
            <person name="Martin F."/>
            <person name="Nordberg H.P."/>
            <person name="Cantor M.N."/>
            <person name="Hua S.X."/>
        </authorList>
    </citation>
    <scope>NUCLEOTIDE SEQUENCE [LARGE SCALE GENOMIC DNA]</scope>
    <source>
        <strain evidence="5 6">Zn</strain>
    </source>
</reference>
<dbReference type="Proteomes" id="UP000054321">
    <property type="component" value="Unassembled WGS sequence"/>
</dbReference>
<evidence type="ECO:0000256" key="3">
    <source>
        <dbReference type="ARBA" id="ARBA00038157"/>
    </source>
</evidence>
<dbReference type="InParanoid" id="A0A0C3GZB6"/>
<dbReference type="Pfam" id="PF00248">
    <property type="entry name" value="Aldo_ket_red"/>
    <property type="match status" value="1"/>
</dbReference>
<evidence type="ECO:0000256" key="1">
    <source>
        <dbReference type="ARBA" id="ARBA00022857"/>
    </source>
</evidence>
<evidence type="ECO:0000313" key="5">
    <source>
        <dbReference type="EMBL" id="KIM96509.1"/>
    </source>
</evidence>
<evidence type="ECO:0000259" key="4">
    <source>
        <dbReference type="Pfam" id="PF00248"/>
    </source>
</evidence>
<evidence type="ECO:0000256" key="2">
    <source>
        <dbReference type="ARBA" id="ARBA00023002"/>
    </source>
</evidence>
<dbReference type="GO" id="GO:0016491">
    <property type="term" value="F:oxidoreductase activity"/>
    <property type="evidence" value="ECO:0007669"/>
    <property type="project" value="UniProtKB-KW"/>
</dbReference>
<dbReference type="PANTHER" id="PTHR43364:SF7">
    <property type="entry name" value="NADP-DEPENDENT OXIDOREDUCTASE DOMAIN-CONTAINING PROTEIN-RELATED"/>
    <property type="match status" value="1"/>
</dbReference>
<feature type="domain" description="NADP-dependent oxidoreductase" evidence="4">
    <location>
        <begin position="30"/>
        <end position="331"/>
    </location>
</feature>
<comment type="similarity">
    <text evidence="3">Belongs to the aldo/keto reductase family. Aldo/keto reductase 2 subfamily.</text>
</comment>
<keyword evidence="6" id="KW-1185">Reference proteome</keyword>
<dbReference type="OrthoDB" id="48988at2759"/>
<dbReference type="EMBL" id="KN832884">
    <property type="protein sequence ID" value="KIM96509.1"/>
    <property type="molecule type" value="Genomic_DNA"/>
</dbReference>
<keyword evidence="1" id="KW-0521">NADP</keyword>
<name>A0A0C3GZB6_OIDMZ</name>
<dbReference type="HOGENOM" id="CLU_023205_2_2_1"/>
<organism evidence="5 6">
    <name type="scientific">Oidiodendron maius (strain Zn)</name>
    <dbReference type="NCBI Taxonomy" id="913774"/>
    <lineage>
        <taxon>Eukaryota</taxon>
        <taxon>Fungi</taxon>
        <taxon>Dikarya</taxon>
        <taxon>Ascomycota</taxon>
        <taxon>Pezizomycotina</taxon>
        <taxon>Leotiomycetes</taxon>
        <taxon>Leotiomycetes incertae sedis</taxon>
        <taxon>Myxotrichaceae</taxon>
        <taxon>Oidiodendron</taxon>
    </lineage>
</organism>
<gene>
    <name evidence="5" type="ORF">OIDMADRAFT_44637</name>
</gene>
<dbReference type="STRING" id="913774.A0A0C3GZB6"/>
<accession>A0A0C3GZB6</accession>
<protein>
    <recommendedName>
        <fullName evidence="4">NADP-dependent oxidoreductase domain-containing protein</fullName>
    </recommendedName>
</protein>